<evidence type="ECO:0000256" key="7">
    <source>
        <dbReference type="ARBA" id="ARBA00022984"/>
    </source>
</evidence>
<gene>
    <name evidence="18" type="ORF">Cni_G04364</name>
</gene>
<evidence type="ECO:0000256" key="4">
    <source>
        <dbReference type="ARBA" id="ARBA00022618"/>
    </source>
</evidence>
<evidence type="ECO:0000256" key="11">
    <source>
        <dbReference type="ARBA" id="ARBA00039108"/>
    </source>
</evidence>
<comment type="catalytic activity">
    <reaction evidence="15">
        <text>phosphoenolpyruvate + UDP-N-acetyl-alpha-D-glucosamine = UDP-N-acetyl-3-O-(1-carboxyvinyl)-alpha-D-glucosamine + phosphate</text>
        <dbReference type="Rhea" id="RHEA:18681"/>
        <dbReference type="ChEBI" id="CHEBI:43474"/>
        <dbReference type="ChEBI" id="CHEBI:57705"/>
        <dbReference type="ChEBI" id="CHEBI:58702"/>
        <dbReference type="ChEBI" id="CHEBI:68483"/>
        <dbReference type="EC" id="2.5.1.7"/>
    </reaction>
</comment>
<dbReference type="Proteomes" id="UP001327560">
    <property type="component" value="Chromosome 1"/>
</dbReference>
<evidence type="ECO:0000313" key="18">
    <source>
        <dbReference type="EMBL" id="WOK95657.1"/>
    </source>
</evidence>
<comment type="subcellular location">
    <subcellularLocation>
        <location evidence="1">Cytoplasm</location>
    </subcellularLocation>
</comment>
<evidence type="ECO:0000256" key="15">
    <source>
        <dbReference type="ARBA" id="ARBA00047527"/>
    </source>
</evidence>
<dbReference type="Gene3D" id="3.65.10.10">
    <property type="entry name" value="Enolpyruvate transferase domain"/>
    <property type="match status" value="2"/>
</dbReference>
<comment type="pathway">
    <text evidence="2">Cell wall biogenesis; peptidoglycan biosynthesis.</text>
</comment>
<evidence type="ECO:0000256" key="8">
    <source>
        <dbReference type="ARBA" id="ARBA00023306"/>
    </source>
</evidence>
<evidence type="ECO:0000256" key="1">
    <source>
        <dbReference type="ARBA" id="ARBA00004496"/>
    </source>
</evidence>
<evidence type="ECO:0000256" key="5">
    <source>
        <dbReference type="ARBA" id="ARBA00022679"/>
    </source>
</evidence>
<evidence type="ECO:0000256" key="10">
    <source>
        <dbReference type="ARBA" id="ARBA00038367"/>
    </source>
</evidence>
<feature type="signal peptide" evidence="16">
    <location>
        <begin position="1"/>
        <end position="23"/>
    </location>
</feature>
<evidence type="ECO:0000256" key="16">
    <source>
        <dbReference type="SAM" id="SignalP"/>
    </source>
</evidence>
<dbReference type="GO" id="GO:0071555">
    <property type="term" value="P:cell wall organization"/>
    <property type="evidence" value="ECO:0007669"/>
    <property type="project" value="UniProtKB-KW"/>
</dbReference>
<evidence type="ECO:0000256" key="6">
    <source>
        <dbReference type="ARBA" id="ARBA00022960"/>
    </source>
</evidence>
<evidence type="ECO:0000256" key="9">
    <source>
        <dbReference type="ARBA" id="ARBA00023316"/>
    </source>
</evidence>
<feature type="domain" description="Enolpyruvate transferase" evidence="17">
    <location>
        <begin position="25"/>
        <end position="303"/>
    </location>
</feature>
<keyword evidence="7" id="KW-0573">Peptidoglycan synthesis</keyword>
<organism evidence="18 19">
    <name type="scientific">Canna indica</name>
    <name type="common">Indian-shot</name>
    <dbReference type="NCBI Taxonomy" id="4628"/>
    <lineage>
        <taxon>Eukaryota</taxon>
        <taxon>Viridiplantae</taxon>
        <taxon>Streptophyta</taxon>
        <taxon>Embryophyta</taxon>
        <taxon>Tracheophyta</taxon>
        <taxon>Spermatophyta</taxon>
        <taxon>Magnoliopsida</taxon>
        <taxon>Liliopsida</taxon>
        <taxon>Zingiberales</taxon>
        <taxon>Cannaceae</taxon>
        <taxon>Canna</taxon>
    </lineage>
</organism>
<dbReference type="GO" id="GO:0008760">
    <property type="term" value="F:UDP-N-acetylglucosamine 1-carboxyvinyltransferase activity"/>
    <property type="evidence" value="ECO:0007669"/>
    <property type="project" value="UniProtKB-EC"/>
</dbReference>
<dbReference type="InterPro" id="IPR050068">
    <property type="entry name" value="MurA_subfamily"/>
</dbReference>
<dbReference type="SUPFAM" id="SSF55205">
    <property type="entry name" value="EPT/RTPC-like"/>
    <property type="match status" value="1"/>
</dbReference>
<keyword evidence="16" id="KW-0732">Signal</keyword>
<dbReference type="GO" id="GO:0005737">
    <property type="term" value="C:cytoplasm"/>
    <property type="evidence" value="ECO:0007669"/>
    <property type="project" value="UniProtKB-SubCell"/>
</dbReference>
<evidence type="ECO:0000259" key="17">
    <source>
        <dbReference type="Pfam" id="PF00275"/>
    </source>
</evidence>
<evidence type="ECO:0000256" key="13">
    <source>
        <dbReference type="ARBA" id="ARBA00042443"/>
    </source>
</evidence>
<protein>
    <recommendedName>
        <fullName evidence="12">UDP-N-acetylglucosamine 1-carboxyvinyltransferase</fullName>
        <ecNumber evidence="11">2.5.1.7</ecNumber>
    </recommendedName>
    <alternativeName>
        <fullName evidence="13">Enoylpyruvate transferase</fullName>
    </alternativeName>
    <alternativeName>
        <fullName evidence="14">UDP-N-acetylglucosamine enolpyruvyl transferase</fullName>
    </alternativeName>
</protein>
<evidence type="ECO:0000256" key="12">
    <source>
        <dbReference type="ARBA" id="ARBA00039754"/>
    </source>
</evidence>
<proteinExistence type="inferred from homology"/>
<evidence type="ECO:0000313" key="19">
    <source>
        <dbReference type="Proteomes" id="UP001327560"/>
    </source>
</evidence>
<keyword evidence="3" id="KW-0963">Cytoplasm</keyword>
<dbReference type="InterPro" id="IPR001986">
    <property type="entry name" value="Enolpyruvate_Tfrase_dom"/>
</dbReference>
<evidence type="ECO:0000256" key="2">
    <source>
        <dbReference type="ARBA" id="ARBA00004752"/>
    </source>
</evidence>
<dbReference type="EMBL" id="CP136890">
    <property type="protein sequence ID" value="WOK95657.1"/>
    <property type="molecule type" value="Genomic_DNA"/>
</dbReference>
<feature type="chain" id="PRO_5043036406" description="UDP-N-acetylglucosamine 1-carboxyvinyltransferase" evidence="16">
    <location>
        <begin position="24"/>
        <end position="316"/>
    </location>
</feature>
<evidence type="ECO:0000256" key="14">
    <source>
        <dbReference type="ARBA" id="ARBA00042842"/>
    </source>
</evidence>
<keyword evidence="19" id="KW-1185">Reference proteome</keyword>
<dbReference type="Pfam" id="PF00275">
    <property type="entry name" value="EPSP_synthase"/>
    <property type="match status" value="1"/>
</dbReference>
<evidence type="ECO:0000256" key="3">
    <source>
        <dbReference type="ARBA" id="ARBA00022490"/>
    </source>
</evidence>
<dbReference type="GO" id="GO:0051301">
    <property type="term" value="P:cell division"/>
    <property type="evidence" value="ECO:0007669"/>
    <property type="project" value="UniProtKB-KW"/>
</dbReference>
<keyword evidence="9" id="KW-0961">Cell wall biogenesis/degradation</keyword>
<sequence length="316" mass="33449">MANKWSFLHLLSVQDILISKVLLVKHGKVYAKAANGRGLVGGHFHLDYPSVGASETLMMAASMADGVSVLTNVAQEPEVEDLARFLIACGAQIKGAGTSTLVISGRKSLHGAQFTVIPDRIEAGTFMIAAAITRSCVSLSPVVTSHLTSIMDKLSLAGCRISQKGPGVLEVSAEHAARGGDLEGLYLKTLPFPGFPTDLQPQFMALLTTCNGPSTIEESIFENRMHHVKEMHKLGAAIRVHGSVAVVEGKRQTSATLCGSRVDAVDLRGGAALVLAGMAAMGVTEVTGVAHIDRGYDNFEAKLIYLGADIRREAIF</sequence>
<keyword evidence="6" id="KW-0133">Cell shape</keyword>
<keyword evidence="4" id="KW-0132">Cell division</keyword>
<dbReference type="PANTHER" id="PTHR43783:SF1">
    <property type="entry name" value="UDP-N-ACETYLGLUCOSAMINE 1-CARBOXYVINYLTRANSFERASE"/>
    <property type="match status" value="1"/>
</dbReference>
<dbReference type="PANTHER" id="PTHR43783">
    <property type="entry name" value="UDP-N-ACETYLGLUCOSAMINE 1-CARBOXYVINYLTRANSFERASE"/>
    <property type="match status" value="1"/>
</dbReference>
<comment type="similarity">
    <text evidence="10">Belongs to the EPSP synthase family. MurA subfamily.</text>
</comment>
<reference evidence="18 19" key="1">
    <citation type="submission" date="2023-10" db="EMBL/GenBank/DDBJ databases">
        <title>Chromosome-scale genome assembly provides insights into flower coloration mechanisms of Canna indica.</title>
        <authorList>
            <person name="Li C."/>
        </authorList>
    </citation>
    <scope>NUCLEOTIDE SEQUENCE [LARGE SCALE GENOMIC DNA]</scope>
    <source>
        <tissue evidence="18">Flower</tissue>
    </source>
</reference>
<keyword evidence="8" id="KW-0131">Cell cycle</keyword>
<keyword evidence="5" id="KW-0808">Transferase</keyword>
<name>A0AAQ3JV99_9LILI</name>
<dbReference type="InterPro" id="IPR036968">
    <property type="entry name" value="Enolpyruvate_Tfrase_sf"/>
</dbReference>
<dbReference type="GO" id="GO:0008360">
    <property type="term" value="P:regulation of cell shape"/>
    <property type="evidence" value="ECO:0007669"/>
    <property type="project" value="UniProtKB-KW"/>
</dbReference>
<dbReference type="NCBIfam" id="NF006873">
    <property type="entry name" value="PRK09369.1"/>
    <property type="match status" value="1"/>
</dbReference>
<accession>A0AAQ3JV99</accession>
<dbReference type="AlphaFoldDB" id="A0AAQ3JV99"/>
<dbReference type="InterPro" id="IPR013792">
    <property type="entry name" value="RNA3'P_cycl/enolpyr_Trfase_a/b"/>
</dbReference>
<dbReference type="EC" id="2.5.1.7" evidence="11"/>